<name>A0A9W6GFL6_9BACT</name>
<gene>
    <name evidence="1" type="ORF">TISLANDTSLP1_07470</name>
</gene>
<evidence type="ECO:0000313" key="2">
    <source>
        <dbReference type="Proteomes" id="UP001144297"/>
    </source>
</evidence>
<evidence type="ECO:0008006" key="3">
    <source>
        <dbReference type="Google" id="ProtNLM"/>
    </source>
</evidence>
<organism evidence="1 2">
    <name type="scientific">Thermodesulfovibrio yellowstonii</name>
    <dbReference type="NCBI Taxonomy" id="28262"/>
    <lineage>
        <taxon>Bacteria</taxon>
        <taxon>Pseudomonadati</taxon>
        <taxon>Nitrospirota</taxon>
        <taxon>Thermodesulfovibrionia</taxon>
        <taxon>Thermodesulfovibrionales</taxon>
        <taxon>Thermodesulfovibrionaceae</taxon>
        <taxon>Thermodesulfovibrio</taxon>
    </lineage>
</organism>
<proteinExistence type="predicted"/>
<dbReference type="AlphaFoldDB" id="A0A9W6GFL6"/>
<dbReference type="Proteomes" id="UP001144297">
    <property type="component" value="Unassembled WGS sequence"/>
</dbReference>
<protein>
    <recommendedName>
        <fullName evidence="3">Lipoprotein</fullName>
    </recommendedName>
</protein>
<sequence length="210" mass="24254">MNLLKLLAVSLIIFLFWGCAEKKPITVKEFYAENIADFIKKMQIYDSLEGVLNLQYETKNSVLNGDASLRISKNELLLRVYYMGFPAGEIYEENGEVSSNLLIEKDRLKQLAIGIRKGFIWWNGNFTVSEDSENFFLKDGERIIILKKDGFMPLKQTLTVDNQTILIIYNEYKKIQTEDGTALNMPSSISVYYKNRTLKIKIEKIKIKNA</sequence>
<accession>A0A9W6GFL6</accession>
<keyword evidence="2" id="KW-1185">Reference proteome</keyword>
<reference evidence="1" key="1">
    <citation type="submission" date="2022-12" db="EMBL/GenBank/DDBJ databases">
        <title>Reference genome sequencing for broad-spectrum identification of bacterial and archaeal isolates by mass spectrometry.</title>
        <authorList>
            <person name="Sekiguchi Y."/>
            <person name="Tourlousse D.M."/>
        </authorList>
    </citation>
    <scope>NUCLEOTIDE SEQUENCE</scope>
    <source>
        <strain evidence="1">TSL-P1</strain>
    </source>
</reference>
<dbReference type="EMBL" id="BSDX01000001">
    <property type="protein sequence ID" value="GLI53054.1"/>
    <property type="molecule type" value="Genomic_DNA"/>
</dbReference>
<evidence type="ECO:0000313" key="1">
    <source>
        <dbReference type="EMBL" id="GLI53054.1"/>
    </source>
</evidence>
<comment type="caution">
    <text evidence="1">The sequence shown here is derived from an EMBL/GenBank/DDBJ whole genome shotgun (WGS) entry which is preliminary data.</text>
</comment>